<dbReference type="AlphaFoldDB" id="A0A2K0T0A6"/>
<organism evidence="2 3">
    <name type="scientific">Trichoderma gamsii</name>
    <dbReference type="NCBI Taxonomy" id="398673"/>
    <lineage>
        <taxon>Eukaryota</taxon>
        <taxon>Fungi</taxon>
        <taxon>Dikarya</taxon>
        <taxon>Ascomycota</taxon>
        <taxon>Pezizomycotina</taxon>
        <taxon>Sordariomycetes</taxon>
        <taxon>Hypocreomycetidae</taxon>
        <taxon>Hypocreales</taxon>
        <taxon>Hypocreaceae</taxon>
        <taxon>Trichoderma</taxon>
    </lineage>
</organism>
<dbReference type="Proteomes" id="UP000236546">
    <property type="component" value="Unassembled WGS sequence"/>
</dbReference>
<gene>
    <name evidence="2" type="ORF">TGAMA5MH_09164</name>
</gene>
<proteinExistence type="predicted"/>
<reference evidence="2 3" key="1">
    <citation type="submission" date="2017-02" db="EMBL/GenBank/DDBJ databases">
        <title>Genomes of Trichoderma spp. with biocontrol activity.</title>
        <authorList>
            <person name="Gardiner D."/>
            <person name="Kazan K."/>
            <person name="Vos C."/>
            <person name="Harvey P."/>
        </authorList>
    </citation>
    <scope>NUCLEOTIDE SEQUENCE [LARGE SCALE GENOMIC DNA]</scope>
    <source>
        <strain evidence="2 3">A5MH</strain>
    </source>
</reference>
<dbReference type="EMBL" id="MTYH01000098">
    <property type="protein sequence ID" value="PNP38940.1"/>
    <property type="molecule type" value="Genomic_DNA"/>
</dbReference>
<name>A0A2K0T0A6_9HYPO</name>
<protein>
    <submittedName>
        <fullName evidence="2">Uncharacterized protein</fullName>
    </submittedName>
</protein>
<sequence length="101" mass="11142">MVSRHLSFVNISRPDEGQSKRTKALVRRHVMADVGRSRRKKAKYKIIPLQIAATNPSSGTVPANAAAAELLPLVRMPPSFQSCHIGDDSRASELITFSQWS</sequence>
<evidence type="ECO:0000313" key="3">
    <source>
        <dbReference type="Proteomes" id="UP000236546"/>
    </source>
</evidence>
<feature type="region of interest" description="Disordered" evidence="1">
    <location>
        <begin position="1"/>
        <end position="24"/>
    </location>
</feature>
<accession>A0A2K0T0A6</accession>
<evidence type="ECO:0000313" key="2">
    <source>
        <dbReference type="EMBL" id="PNP38940.1"/>
    </source>
</evidence>
<dbReference type="OrthoDB" id="3469225at2759"/>
<evidence type="ECO:0000256" key="1">
    <source>
        <dbReference type="SAM" id="MobiDB-lite"/>
    </source>
</evidence>
<comment type="caution">
    <text evidence="2">The sequence shown here is derived from an EMBL/GenBank/DDBJ whole genome shotgun (WGS) entry which is preliminary data.</text>
</comment>